<dbReference type="PROSITE" id="PS51186">
    <property type="entry name" value="GNAT"/>
    <property type="match status" value="1"/>
</dbReference>
<evidence type="ECO:0000259" key="3">
    <source>
        <dbReference type="PROSITE" id="PS51186"/>
    </source>
</evidence>
<dbReference type="Proteomes" id="UP001164693">
    <property type="component" value="Chromosome"/>
</dbReference>
<dbReference type="PANTHER" id="PTHR43877">
    <property type="entry name" value="AMINOALKYLPHOSPHONATE N-ACETYLTRANSFERASE-RELATED-RELATED"/>
    <property type="match status" value="1"/>
</dbReference>
<feature type="domain" description="N-acetyltransferase" evidence="3">
    <location>
        <begin position="5"/>
        <end position="152"/>
    </location>
</feature>
<keyword evidence="2" id="KW-0012">Acyltransferase</keyword>
<dbReference type="RefSeq" id="WP_269444367.1">
    <property type="nucleotide sequence ID" value="NZ_CP097463.1"/>
</dbReference>
<organism evidence="4 5">
    <name type="scientific">Jatrophihabitans cynanchi</name>
    <dbReference type="NCBI Taxonomy" id="2944128"/>
    <lineage>
        <taxon>Bacteria</taxon>
        <taxon>Bacillati</taxon>
        <taxon>Actinomycetota</taxon>
        <taxon>Actinomycetes</taxon>
        <taxon>Jatrophihabitantales</taxon>
        <taxon>Jatrophihabitantaceae</taxon>
        <taxon>Jatrophihabitans</taxon>
    </lineage>
</organism>
<reference evidence="4" key="1">
    <citation type="submission" date="2022-05" db="EMBL/GenBank/DDBJ databases">
        <title>Jatrophihabitans sp. SB3-54 whole genome sequence.</title>
        <authorList>
            <person name="Suh M.K."/>
            <person name="Eom M.K."/>
            <person name="Kim J.S."/>
            <person name="Kim H.S."/>
            <person name="Do H.E."/>
            <person name="Shin Y.K."/>
            <person name="Lee J.-S."/>
        </authorList>
    </citation>
    <scope>NUCLEOTIDE SEQUENCE</scope>
    <source>
        <strain evidence="4">SB3-54</strain>
    </source>
</reference>
<dbReference type="PANTHER" id="PTHR43877:SF2">
    <property type="entry name" value="AMINOALKYLPHOSPHONATE N-ACETYLTRANSFERASE-RELATED"/>
    <property type="match status" value="1"/>
</dbReference>
<dbReference type="InterPro" id="IPR016181">
    <property type="entry name" value="Acyl_CoA_acyltransferase"/>
</dbReference>
<dbReference type="Pfam" id="PF00583">
    <property type="entry name" value="Acetyltransf_1"/>
    <property type="match status" value="1"/>
</dbReference>
<evidence type="ECO:0000313" key="5">
    <source>
        <dbReference type="Proteomes" id="UP001164693"/>
    </source>
</evidence>
<accession>A0ABY7JZ25</accession>
<sequence length="152" mass="16575">MELLIQTRAYDDADVIRLVEQVQQEYVVRYGGPDEAVVELAEFEPPHGLFLVGLADGEPAATGGWRRIENGVVEIKRMYVVPHARGHGFARRLLAELETSAAASGATRAVLNTGNQQPEAIALYESCGYLRVPAFGHYACQPGALFYGKELG</sequence>
<dbReference type="CDD" id="cd04301">
    <property type="entry name" value="NAT_SF"/>
    <property type="match status" value="1"/>
</dbReference>
<evidence type="ECO:0000256" key="2">
    <source>
        <dbReference type="ARBA" id="ARBA00023315"/>
    </source>
</evidence>
<dbReference type="EMBL" id="CP097463">
    <property type="protein sequence ID" value="WAX57819.1"/>
    <property type="molecule type" value="Genomic_DNA"/>
</dbReference>
<dbReference type="Gene3D" id="3.40.630.30">
    <property type="match status" value="1"/>
</dbReference>
<dbReference type="InterPro" id="IPR000182">
    <property type="entry name" value="GNAT_dom"/>
</dbReference>
<gene>
    <name evidence="4" type="ORF">M6B22_03400</name>
</gene>
<evidence type="ECO:0000256" key="1">
    <source>
        <dbReference type="ARBA" id="ARBA00022679"/>
    </source>
</evidence>
<proteinExistence type="predicted"/>
<evidence type="ECO:0000313" key="4">
    <source>
        <dbReference type="EMBL" id="WAX57819.1"/>
    </source>
</evidence>
<keyword evidence="5" id="KW-1185">Reference proteome</keyword>
<protein>
    <submittedName>
        <fullName evidence="4">GNAT family N-acetyltransferase</fullName>
    </submittedName>
</protein>
<name>A0ABY7JZ25_9ACTN</name>
<dbReference type="SUPFAM" id="SSF55729">
    <property type="entry name" value="Acyl-CoA N-acyltransferases (Nat)"/>
    <property type="match status" value="1"/>
</dbReference>
<dbReference type="InterPro" id="IPR050832">
    <property type="entry name" value="Bact_Acetyltransf"/>
</dbReference>
<keyword evidence="1" id="KW-0808">Transferase</keyword>